<feature type="compositionally biased region" description="Low complexity" evidence="11">
    <location>
        <begin position="70"/>
        <end position="80"/>
    </location>
</feature>
<keyword evidence="3 12" id="KW-0812">Transmembrane</keyword>
<feature type="transmembrane region" description="Helical" evidence="12">
    <location>
        <begin position="1263"/>
        <end position="1284"/>
    </location>
</feature>
<evidence type="ECO:0000256" key="6">
    <source>
        <dbReference type="ARBA" id="ARBA00022840"/>
    </source>
</evidence>
<dbReference type="SUPFAM" id="SSF81665">
    <property type="entry name" value="Calcium ATPase, transmembrane domain M"/>
    <property type="match status" value="1"/>
</dbReference>
<evidence type="ECO:0000256" key="2">
    <source>
        <dbReference type="ARBA" id="ARBA00006000"/>
    </source>
</evidence>
<evidence type="ECO:0000313" key="15">
    <source>
        <dbReference type="EMBL" id="CAK9202818.1"/>
    </source>
</evidence>
<evidence type="ECO:0008006" key="17">
    <source>
        <dbReference type="Google" id="ProtNLM"/>
    </source>
</evidence>
<keyword evidence="8" id="KW-1278">Translocase</keyword>
<feature type="transmembrane region" description="Helical" evidence="12">
    <location>
        <begin position="201"/>
        <end position="219"/>
    </location>
</feature>
<dbReference type="InterPro" id="IPR023214">
    <property type="entry name" value="HAD_sf"/>
</dbReference>
<dbReference type="Gene3D" id="3.40.50.1000">
    <property type="entry name" value="HAD superfamily/HAD-like"/>
    <property type="match status" value="1"/>
</dbReference>
<dbReference type="Gene3D" id="3.40.1110.10">
    <property type="entry name" value="Calcium-transporting ATPase, cytoplasmic domain N"/>
    <property type="match status" value="1"/>
</dbReference>
<comment type="similarity">
    <text evidence="2">Belongs to the cation transport ATPase (P-type) (TC 3.A.3) family. Type V subfamily.</text>
</comment>
<evidence type="ECO:0000256" key="7">
    <source>
        <dbReference type="ARBA" id="ARBA00022842"/>
    </source>
</evidence>
<feature type="transmembrane region" description="Helical" evidence="12">
    <location>
        <begin position="1198"/>
        <end position="1217"/>
    </location>
</feature>
<feature type="transmembrane region" description="Helical" evidence="12">
    <location>
        <begin position="148"/>
        <end position="169"/>
    </location>
</feature>
<keyword evidence="4" id="KW-0479">Metal-binding</keyword>
<dbReference type="PRINTS" id="PR00119">
    <property type="entry name" value="CATATPASE"/>
</dbReference>
<dbReference type="PANTHER" id="PTHR45630">
    <property type="entry name" value="CATION-TRANSPORTING ATPASE-RELATED"/>
    <property type="match status" value="1"/>
</dbReference>
<evidence type="ECO:0000256" key="9">
    <source>
        <dbReference type="ARBA" id="ARBA00022989"/>
    </source>
</evidence>
<keyword evidence="5" id="KW-0547">Nucleotide-binding</keyword>
<keyword evidence="9 12" id="KW-1133">Transmembrane helix</keyword>
<feature type="transmembrane region" description="Helical" evidence="12">
    <location>
        <begin position="368"/>
        <end position="396"/>
    </location>
</feature>
<dbReference type="Pfam" id="PF00122">
    <property type="entry name" value="E1-E2_ATPase"/>
    <property type="match status" value="1"/>
</dbReference>
<feature type="transmembrane region" description="Helical" evidence="12">
    <location>
        <begin position="1046"/>
        <end position="1066"/>
    </location>
</feature>
<dbReference type="InterPro" id="IPR004014">
    <property type="entry name" value="ATPase_P-typ_cation-transptr_N"/>
</dbReference>
<feature type="domain" description="Cation-transporting P-type ATPase N-terminal" evidence="14">
    <location>
        <begin position="315"/>
        <end position="363"/>
    </location>
</feature>
<gene>
    <name evidence="15" type="ORF">CSSPTR1EN2_LOCUS6597</name>
</gene>
<evidence type="ECO:0000256" key="3">
    <source>
        <dbReference type="ARBA" id="ARBA00022692"/>
    </source>
</evidence>
<dbReference type="PROSITE" id="PS00154">
    <property type="entry name" value="ATPASE_E1_E2"/>
    <property type="match status" value="1"/>
</dbReference>
<keyword evidence="6" id="KW-0067">ATP-binding</keyword>
<evidence type="ECO:0000256" key="11">
    <source>
        <dbReference type="SAM" id="MobiDB-lite"/>
    </source>
</evidence>
<feature type="transmembrane region" description="Helical" evidence="12">
    <location>
        <begin position="32"/>
        <end position="51"/>
    </location>
</feature>
<feature type="domain" description="P-type ATPase A" evidence="13">
    <location>
        <begin position="416"/>
        <end position="532"/>
    </location>
</feature>
<organism evidence="15 16">
    <name type="scientific">Sphagnum troendelagicum</name>
    <dbReference type="NCBI Taxonomy" id="128251"/>
    <lineage>
        <taxon>Eukaryota</taxon>
        <taxon>Viridiplantae</taxon>
        <taxon>Streptophyta</taxon>
        <taxon>Embryophyta</taxon>
        <taxon>Bryophyta</taxon>
        <taxon>Sphagnophytina</taxon>
        <taxon>Sphagnopsida</taxon>
        <taxon>Sphagnales</taxon>
        <taxon>Sphagnaceae</taxon>
        <taxon>Sphagnum</taxon>
    </lineage>
</organism>
<dbReference type="SUPFAM" id="SSF81653">
    <property type="entry name" value="Calcium ATPase, transduction domain A"/>
    <property type="match status" value="1"/>
</dbReference>
<dbReference type="SUPFAM" id="SSF56784">
    <property type="entry name" value="HAD-like"/>
    <property type="match status" value="1"/>
</dbReference>
<comment type="subcellular location">
    <subcellularLocation>
        <location evidence="1">Membrane</location>
        <topology evidence="1">Multi-pass membrane protein</topology>
    </subcellularLocation>
</comment>
<protein>
    <recommendedName>
        <fullName evidence="17">Cation-transporting ATPase</fullName>
    </recommendedName>
</protein>
<proteinExistence type="inferred from homology"/>
<feature type="transmembrane region" description="Helical" evidence="12">
    <location>
        <begin position="1117"/>
        <end position="1140"/>
    </location>
</feature>
<dbReference type="InterPro" id="IPR059000">
    <property type="entry name" value="ATPase_P-type_domA"/>
</dbReference>
<evidence type="ECO:0000256" key="12">
    <source>
        <dbReference type="SAM" id="Phobius"/>
    </source>
</evidence>
<keyword evidence="16" id="KW-1185">Reference proteome</keyword>
<feature type="transmembrane region" description="Helical" evidence="12">
    <location>
        <begin position="1167"/>
        <end position="1186"/>
    </location>
</feature>
<evidence type="ECO:0000256" key="5">
    <source>
        <dbReference type="ARBA" id="ARBA00022741"/>
    </source>
</evidence>
<keyword evidence="10 12" id="KW-0472">Membrane</keyword>
<dbReference type="SFLD" id="SFLDG00002">
    <property type="entry name" value="C1.7:_P-type_atpase_like"/>
    <property type="match status" value="1"/>
</dbReference>
<evidence type="ECO:0000256" key="8">
    <source>
        <dbReference type="ARBA" id="ARBA00022967"/>
    </source>
</evidence>
<feature type="transmembrane region" description="Helical" evidence="12">
    <location>
        <begin position="1078"/>
        <end position="1096"/>
    </location>
</feature>
<dbReference type="Pfam" id="PF00690">
    <property type="entry name" value="Cation_ATPase_N"/>
    <property type="match status" value="1"/>
</dbReference>
<evidence type="ECO:0000256" key="1">
    <source>
        <dbReference type="ARBA" id="ARBA00004141"/>
    </source>
</evidence>
<evidence type="ECO:0000256" key="4">
    <source>
        <dbReference type="ARBA" id="ARBA00022723"/>
    </source>
</evidence>
<dbReference type="InterPro" id="IPR023298">
    <property type="entry name" value="ATPase_P-typ_TM_dom_sf"/>
</dbReference>
<evidence type="ECO:0000259" key="14">
    <source>
        <dbReference type="Pfam" id="PF00690"/>
    </source>
</evidence>
<dbReference type="SUPFAM" id="SSF81660">
    <property type="entry name" value="Metal cation-transporting ATPase, ATP-binding domain N"/>
    <property type="match status" value="1"/>
</dbReference>
<dbReference type="InterPro" id="IPR006544">
    <property type="entry name" value="P-type_TPase_V"/>
</dbReference>
<name>A0ABP0TRW5_9BRYO</name>
<dbReference type="PANTHER" id="PTHR45630:SF11">
    <property type="entry name" value="CATION-TRANSPORTING P-TYPE ATPASE N-TERMINAL DOMAIN-CONTAINING PROTEIN"/>
    <property type="match status" value="1"/>
</dbReference>
<dbReference type="NCBIfam" id="TIGR01494">
    <property type="entry name" value="ATPase_P-type"/>
    <property type="match status" value="1"/>
</dbReference>
<keyword evidence="7" id="KW-0460">Magnesium</keyword>
<evidence type="ECO:0000256" key="10">
    <source>
        <dbReference type="ARBA" id="ARBA00023136"/>
    </source>
</evidence>
<dbReference type="NCBIfam" id="TIGR01657">
    <property type="entry name" value="P-ATPase-V"/>
    <property type="match status" value="1"/>
</dbReference>
<dbReference type="Gene3D" id="2.70.150.10">
    <property type="entry name" value="Calcium-transporting ATPase, cytoplasmic transduction domain A"/>
    <property type="match status" value="1"/>
</dbReference>
<feature type="transmembrane region" description="Helical" evidence="12">
    <location>
        <begin position="547"/>
        <end position="568"/>
    </location>
</feature>
<dbReference type="InterPro" id="IPR036412">
    <property type="entry name" value="HAD-like_sf"/>
</dbReference>
<accession>A0ABP0TRW5</accession>
<dbReference type="EMBL" id="OZ019905">
    <property type="protein sequence ID" value="CAK9202818.1"/>
    <property type="molecule type" value="Genomic_DNA"/>
</dbReference>
<evidence type="ECO:0000259" key="13">
    <source>
        <dbReference type="Pfam" id="PF00122"/>
    </source>
</evidence>
<dbReference type="SFLD" id="SFLDS00003">
    <property type="entry name" value="Haloacid_Dehalogenase"/>
    <property type="match status" value="1"/>
</dbReference>
<evidence type="ECO:0000313" key="16">
    <source>
        <dbReference type="Proteomes" id="UP001497512"/>
    </source>
</evidence>
<dbReference type="InterPro" id="IPR023299">
    <property type="entry name" value="ATPase_P-typ_cyto_dom_N"/>
</dbReference>
<dbReference type="Proteomes" id="UP001497512">
    <property type="component" value="Chromosome 13"/>
</dbReference>
<dbReference type="InterPro" id="IPR008250">
    <property type="entry name" value="ATPase_P-typ_transduc_dom_A_sf"/>
</dbReference>
<sequence>MGGYPTGPLSCGTVYDPTCKIRIPNMTHGGPLVVFSFWVLVFVACSLFQMYKAWHLKRHPVYPVVRGGAAADGSSMSSVKSKPEKKNKKKNSSGSFTRDDTTKEVDSELGAATQVVVNVVEEEEEGFKLKEQQHVQFTGYKSVVFGEICYGLCLLISLNLFCIYLLVLLDTYNKCQVTGIDNLCFFGNYFIFGTYRRNGTVFFSLWCISVVWFTTWVVFKRDVHNWFRLPCRLSQAQFVHVWAQDQLEILSINVTMVVHFVRKVKEKLIHPYQRGYTETIKVATTKSGKRHFLFQGQRYLIEEDSLHRAHFQVGDTFAEFHQVSQGLSTKVAELRLETLGPNEVPFRPEPFWKSIVEEMFTLFKVYQFLIYSIWLWFAYLFVGALLFSIVLIAAAITIFNRRRSQFAIAKLTAYASDVDVRRDGVWTKVDFRLLVPGDLVRVRSSWSLPCDLLIIQGVCVCNESNLTGEAMPVQKYQAPEKGHYEPDTSRGARHTLFSGTEVLQAGAGGTSEVKAIVTATGMDTSKGKLLSTILFPEQMIFKYDEELPIVVLMLLCYAAVCFALSLVFQYRNGQQSIWVTKWSYCIAILSQTVSPLLPVALEIGQIYASVRLKNRGIFCVNPKRIAIAGKIRVFCFDKTGTLTKNGLDFIGVQGVVKDVDAAADGQPTIVFGAVQSPQSGVDMIDKLVVQGLATCHAVTRFGDQFVGNEVEVKMFSAVGWELLEGGTESQPNPIVVNKNGERYTIVRRNEFEHSRATMSVVVQDSAGELHVFCKGSFEKIQEHSSEGSIPLGYLQTAKDHALGGCYVLGLSHKSLGTTLTLDAVKSMSRDNLERDLTFVSLLLFRNELKKDTRAAIEALREGQVRSLMVTGDNAQCGFYIAKECAMVAHHVQVLLADLNEASSVVWQPMVSMAAESGQVLSTVDMLKVHGKGLEGGLTELAVTGKAFNVLCKTGDMNQLLYYTRIFARFTPEDKVKVVTLHRDRGLVVGMCGDGGNDCGALRSAHAGLALSEAEASVVSPFTSKSKSVASVVELLREGRAALHTSFACYKFLIIYGLSFSIFKLTANWYGAIPCQMDYLFIDGVAVLSLGYSMNLSNPQKKLSQIRPTSSLLGPQNVASVLGLWIVNVLFVLINLSYMHIQPDYVKWPAKYSSGNSWWVLGDNWESTVIFFTIYFQFITSAMVFSFGSAFRRPVVFNYRLLGAWTAIITLMSFVLLLPHSSFTHLWHVASEDFNGPNSTSPVWIQYQAHGGAPSAAMPFSFRLHLWFLLLTNLVVIASWQKAVVEGPVAKFLRYRYPSSTPKFNL</sequence>
<dbReference type="SFLD" id="SFLDF00027">
    <property type="entry name" value="p-type_atpase"/>
    <property type="match status" value="1"/>
</dbReference>
<dbReference type="InterPro" id="IPR044492">
    <property type="entry name" value="P_typ_ATPase_HD_dom"/>
</dbReference>
<reference evidence="15" key="1">
    <citation type="submission" date="2024-02" db="EMBL/GenBank/DDBJ databases">
        <authorList>
            <consortium name="ELIXIR-Norway"/>
            <consortium name="Elixir Norway"/>
        </authorList>
    </citation>
    <scope>NUCLEOTIDE SEQUENCE</scope>
</reference>
<dbReference type="InterPro" id="IPR018303">
    <property type="entry name" value="ATPase_P-typ_P_site"/>
</dbReference>
<feature type="region of interest" description="Disordered" evidence="11">
    <location>
        <begin position="70"/>
        <end position="105"/>
    </location>
</feature>
<dbReference type="InterPro" id="IPR001757">
    <property type="entry name" value="P_typ_ATPase"/>
</dbReference>